<evidence type="ECO:0000256" key="2">
    <source>
        <dbReference type="ARBA" id="ARBA00009544"/>
    </source>
</evidence>
<dbReference type="RefSeq" id="XP_067823828.1">
    <property type="nucleotide sequence ID" value="XM_067961156.1"/>
</dbReference>
<keyword evidence="8" id="KW-0812">Transmembrane</keyword>
<keyword evidence="3 6" id="KW-0964">Secreted</keyword>
<comment type="subcellular location">
    <subcellularLocation>
        <location evidence="1 6">Secreted</location>
    </subcellularLocation>
</comment>
<name>A0A976IM59_BRELC</name>
<dbReference type="Gene3D" id="1.10.239.10">
    <property type="entry name" value="Elicitin domain"/>
    <property type="match status" value="1"/>
</dbReference>
<feature type="signal peptide" evidence="9">
    <location>
        <begin position="1"/>
        <end position="24"/>
    </location>
</feature>
<comment type="caution">
    <text evidence="10">The sequence shown here is derived from an EMBL/GenBank/DDBJ whole genome shotgun (WGS) entry which is preliminary data.</text>
</comment>
<dbReference type="KEGG" id="blac:94346827"/>
<feature type="chain" id="PRO_5036709235" description="Elicitin" evidence="9">
    <location>
        <begin position="25"/>
        <end position="178"/>
    </location>
</feature>
<organism evidence="10 11">
    <name type="scientific">Bremia lactucae</name>
    <name type="common">Lettuce downy mildew</name>
    <dbReference type="NCBI Taxonomy" id="4779"/>
    <lineage>
        <taxon>Eukaryota</taxon>
        <taxon>Sar</taxon>
        <taxon>Stramenopiles</taxon>
        <taxon>Oomycota</taxon>
        <taxon>Peronosporomycetes</taxon>
        <taxon>Peronosporales</taxon>
        <taxon>Peronosporaceae</taxon>
        <taxon>Bremia</taxon>
    </lineage>
</organism>
<keyword evidence="8" id="KW-1133">Transmembrane helix</keyword>
<dbReference type="InterPro" id="IPR036470">
    <property type="entry name" value="Elicitin_sf"/>
</dbReference>
<dbReference type="GO" id="GO:0005576">
    <property type="term" value="C:extracellular region"/>
    <property type="evidence" value="ECO:0007669"/>
    <property type="project" value="UniProtKB-SubCell"/>
</dbReference>
<evidence type="ECO:0000256" key="4">
    <source>
        <dbReference type="ARBA" id="ARBA00022978"/>
    </source>
</evidence>
<dbReference type="SUPFAM" id="SSF48647">
    <property type="entry name" value="Fungal elicitin"/>
    <property type="match status" value="1"/>
</dbReference>
<dbReference type="GeneID" id="94346827"/>
<feature type="compositionally biased region" description="Low complexity" evidence="7">
    <location>
        <begin position="129"/>
        <end position="142"/>
    </location>
</feature>
<evidence type="ECO:0000313" key="10">
    <source>
        <dbReference type="EMBL" id="TDH74330.1"/>
    </source>
</evidence>
<dbReference type="OrthoDB" id="162723at2759"/>
<protein>
    <recommendedName>
        <fullName evidence="6">Elicitin</fullName>
    </recommendedName>
</protein>
<keyword evidence="4 6" id="KW-0928">Hypersensitive response elicitation</keyword>
<evidence type="ECO:0000256" key="7">
    <source>
        <dbReference type="SAM" id="MobiDB-lite"/>
    </source>
</evidence>
<evidence type="ECO:0000313" key="11">
    <source>
        <dbReference type="Proteomes" id="UP000294530"/>
    </source>
</evidence>
<proteinExistence type="inferred from homology"/>
<comment type="similarity">
    <text evidence="2 6">Belongs to the elicitin family.</text>
</comment>
<dbReference type="SMART" id="SM01187">
    <property type="entry name" value="Elicitin"/>
    <property type="match status" value="1"/>
</dbReference>
<dbReference type="Pfam" id="PF00964">
    <property type="entry name" value="Elicitin"/>
    <property type="match status" value="1"/>
</dbReference>
<evidence type="ECO:0000256" key="6">
    <source>
        <dbReference type="RuleBase" id="RU368111"/>
    </source>
</evidence>
<sequence>MVQPAKTILTLLLVAVAKSKCAHANPCTSIELGVFNDVRGQVSKCLQDSKLNFLIPPRTSLTKTQQTALCKSKTCQEMIGSMDDLDIPSCEATFDNQNMTLQMSLDKFVSACDTATPAPSPIKRRSTFESDSSSTSGEGSSFESSRYKNAAAAVPFGSLQQFLVFAAFVFLSLGLPLF</sequence>
<feature type="region of interest" description="Disordered" evidence="7">
    <location>
        <begin position="115"/>
        <end position="142"/>
    </location>
</feature>
<evidence type="ECO:0000256" key="9">
    <source>
        <dbReference type="SAM" id="SignalP"/>
    </source>
</evidence>
<reference evidence="10 11" key="1">
    <citation type="journal article" date="2021" name="Genome Biol.">
        <title>AFLAP: assembly-free linkage analysis pipeline using k-mers from genome sequencing data.</title>
        <authorList>
            <person name="Fletcher K."/>
            <person name="Zhang L."/>
            <person name="Gil J."/>
            <person name="Han R."/>
            <person name="Cavanaugh K."/>
            <person name="Michelmore R."/>
        </authorList>
    </citation>
    <scope>NUCLEOTIDE SEQUENCE [LARGE SCALE GENOMIC DNA]</scope>
    <source>
        <strain evidence="10 11">SF5</strain>
    </source>
</reference>
<keyword evidence="8" id="KW-0472">Membrane</keyword>
<dbReference type="Proteomes" id="UP000294530">
    <property type="component" value="Unassembled WGS sequence"/>
</dbReference>
<dbReference type="EMBL" id="SHOA02000011">
    <property type="protein sequence ID" value="TDH74330.1"/>
    <property type="molecule type" value="Genomic_DNA"/>
</dbReference>
<accession>A0A976IM59</accession>
<evidence type="ECO:0000256" key="5">
    <source>
        <dbReference type="ARBA" id="ARBA00023157"/>
    </source>
</evidence>
<keyword evidence="5 6" id="KW-1015">Disulfide bond</keyword>
<dbReference type="InterPro" id="IPR002200">
    <property type="entry name" value="Elicitin"/>
</dbReference>
<gene>
    <name evidence="10" type="ORF">CCR75_003059</name>
</gene>
<dbReference type="AlphaFoldDB" id="A0A976IM59"/>
<evidence type="ECO:0000256" key="3">
    <source>
        <dbReference type="ARBA" id="ARBA00022525"/>
    </source>
</evidence>
<comment type="function">
    <text evidence="6">Induces local and distal defense responses (incompatible hypersensitive reaction) in plants from the solanaceae and cruciferae families. Elicits leaf necrosis and causes the accumulation of pathogenesis-related proteins. Might interact with the lipidic molecules of the plasma membrane.</text>
</comment>
<feature type="transmembrane region" description="Helical" evidence="8">
    <location>
        <begin position="159"/>
        <end position="177"/>
    </location>
</feature>
<evidence type="ECO:0000256" key="8">
    <source>
        <dbReference type="SAM" id="Phobius"/>
    </source>
</evidence>
<keyword evidence="9" id="KW-0732">Signal</keyword>
<keyword evidence="11" id="KW-1185">Reference proteome</keyword>
<dbReference type="GO" id="GO:0052040">
    <property type="term" value="P:symbiont-mediated perturbation of host programmed cell death"/>
    <property type="evidence" value="ECO:0007669"/>
    <property type="project" value="UniProtKB-UniRule"/>
</dbReference>
<evidence type="ECO:0000256" key="1">
    <source>
        <dbReference type="ARBA" id="ARBA00004613"/>
    </source>
</evidence>